<name>A0A3B1CPP1_9ZZZZ</name>
<dbReference type="PANTHER" id="PTHR43023:SF6">
    <property type="entry name" value="INTERMEMBRANE PHOSPHOLIPID TRANSPORT SYSTEM ATP-BINDING PROTEIN MLAF"/>
    <property type="match status" value="1"/>
</dbReference>
<dbReference type="Gene3D" id="3.40.50.300">
    <property type="entry name" value="P-loop containing nucleotide triphosphate hydrolases"/>
    <property type="match status" value="1"/>
</dbReference>
<dbReference type="CDD" id="cd03261">
    <property type="entry name" value="ABC_Org_Solvent_Resistant"/>
    <property type="match status" value="1"/>
</dbReference>
<dbReference type="InterPro" id="IPR027417">
    <property type="entry name" value="P-loop_NTPase"/>
</dbReference>
<keyword evidence="2" id="KW-0547">Nucleotide-binding</keyword>
<dbReference type="PROSITE" id="PS50893">
    <property type="entry name" value="ABC_TRANSPORTER_2"/>
    <property type="match status" value="1"/>
</dbReference>
<organism evidence="5">
    <name type="scientific">hydrothermal vent metagenome</name>
    <dbReference type="NCBI Taxonomy" id="652676"/>
    <lineage>
        <taxon>unclassified sequences</taxon>
        <taxon>metagenomes</taxon>
        <taxon>ecological metagenomes</taxon>
    </lineage>
</organism>
<dbReference type="SUPFAM" id="SSF52540">
    <property type="entry name" value="P-loop containing nucleoside triphosphate hydrolases"/>
    <property type="match status" value="1"/>
</dbReference>
<dbReference type="GO" id="GO:0016887">
    <property type="term" value="F:ATP hydrolysis activity"/>
    <property type="evidence" value="ECO:0007669"/>
    <property type="project" value="InterPro"/>
</dbReference>
<gene>
    <name evidence="5" type="ORF">MNBD_IGNAVI01-1736</name>
</gene>
<dbReference type="GO" id="GO:0005524">
    <property type="term" value="F:ATP binding"/>
    <property type="evidence" value="ECO:0007669"/>
    <property type="project" value="UniProtKB-KW"/>
</dbReference>
<reference evidence="5" key="1">
    <citation type="submission" date="2018-06" db="EMBL/GenBank/DDBJ databases">
        <authorList>
            <person name="Zhirakovskaya E."/>
        </authorList>
    </citation>
    <scope>NUCLEOTIDE SEQUENCE</scope>
</reference>
<dbReference type="SMART" id="SM00382">
    <property type="entry name" value="AAA"/>
    <property type="match status" value="1"/>
</dbReference>
<evidence type="ECO:0000256" key="3">
    <source>
        <dbReference type="ARBA" id="ARBA00022840"/>
    </source>
</evidence>
<evidence type="ECO:0000313" key="5">
    <source>
        <dbReference type="EMBL" id="VAX24660.1"/>
    </source>
</evidence>
<dbReference type="PROSITE" id="PS00211">
    <property type="entry name" value="ABC_TRANSPORTER_1"/>
    <property type="match status" value="1"/>
</dbReference>
<dbReference type="PANTHER" id="PTHR43023">
    <property type="entry name" value="PROTEIN TRIGALACTOSYLDIACYLGLYCEROL 3, CHLOROPLASTIC"/>
    <property type="match status" value="1"/>
</dbReference>
<proteinExistence type="predicted"/>
<evidence type="ECO:0000256" key="1">
    <source>
        <dbReference type="ARBA" id="ARBA00022448"/>
    </source>
</evidence>
<dbReference type="Pfam" id="PF00005">
    <property type="entry name" value="ABC_tran"/>
    <property type="match status" value="1"/>
</dbReference>
<protein>
    <submittedName>
        <fullName evidence="5">Phospholipid ABC transporter ATP-binding protein MlaF</fullName>
    </submittedName>
</protein>
<sequence>MIEIRGLTKSFGDLHVLNNVSFDVNVGENLVVFGKSGTGKSVLLKCLVGLLKPDKGEIFVNGENVTTFSTKKLNAFRKNLGFLFQGAALYDSMSVRENLEFPLKRNFNFSREEIDQKVIKTLELVGLEEAVDKMPSELSGGMRKRIGLARSIITEPALMLYDEPTTGLDPITAKEISVLILNLQKKLKMTSIVVTHDLLCAEIISDRAIMLNEGKIVFEGTIEEMTNSQDKFLKNFFSHEIIND</sequence>
<dbReference type="InterPro" id="IPR017871">
    <property type="entry name" value="ABC_transporter-like_CS"/>
</dbReference>
<feature type="domain" description="ABC transporter" evidence="4">
    <location>
        <begin position="2"/>
        <end position="238"/>
    </location>
</feature>
<keyword evidence="1" id="KW-0813">Transport</keyword>
<accession>A0A3B1CPP1</accession>
<dbReference type="InterPro" id="IPR003439">
    <property type="entry name" value="ABC_transporter-like_ATP-bd"/>
</dbReference>
<dbReference type="EMBL" id="UOGD01000277">
    <property type="protein sequence ID" value="VAX24660.1"/>
    <property type="molecule type" value="Genomic_DNA"/>
</dbReference>
<evidence type="ECO:0000256" key="2">
    <source>
        <dbReference type="ARBA" id="ARBA00022741"/>
    </source>
</evidence>
<dbReference type="InterPro" id="IPR003593">
    <property type="entry name" value="AAA+_ATPase"/>
</dbReference>
<keyword evidence="3 5" id="KW-0067">ATP-binding</keyword>
<dbReference type="AlphaFoldDB" id="A0A3B1CPP1"/>
<evidence type="ECO:0000259" key="4">
    <source>
        <dbReference type="PROSITE" id="PS50893"/>
    </source>
</evidence>